<proteinExistence type="predicted"/>
<evidence type="ECO:0000313" key="1">
    <source>
        <dbReference type="EMBL" id="MVT42359.1"/>
    </source>
</evidence>
<dbReference type="OrthoDB" id="679082at2"/>
<name>A0A6N8JDK7_9BACT</name>
<protein>
    <submittedName>
        <fullName evidence="1">Uncharacterized protein</fullName>
    </submittedName>
</protein>
<reference evidence="1 2" key="1">
    <citation type="submission" date="2019-12" db="EMBL/GenBank/DDBJ databases">
        <title>The draft genomic sequence of strain Chitinophaga oryziterrae JCM 16595.</title>
        <authorList>
            <person name="Zhang X."/>
        </authorList>
    </citation>
    <scope>NUCLEOTIDE SEQUENCE [LARGE SCALE GENOMIC DNA]</scope>
    <source>
        <strain evidence="1 2">JCM 16595</strain>
    </source>
</reference>
<organism evidence="1 2">
    <name type="scientific">Chitinophaga oryziterrae</name>
    <dbReference type="NCBI Taxonomy" id="1031224"/>
    <lineage>
        <taxon>Bacteria</taxon>
        <taxon>Pseudomonadati</taxon>
        <taxon>Bacteroidota</taxon>
        <taxon>Chitinophagia</taxon>
        <taxon>Chitinophagales</taxon>
        <taxon>Chitinophagaceae</taxon>
        <taxon>Chitinophaga</taxon>
    </lineage>
</organism>
<comment type="caution">
    <text evidence="1">The sequence shown here is derived from an EMBL/GenBank/DDBJ whole genome shotgun (WGS) entry which is preliminary data.</text>
</comment>
<keyword evidence="2" id="KW-1185">Reference proteome</keyword>
<dbReference type="RefSeq" id="WP_157300981.1">
    <property type="nucleotide sequence ID" value="NZ_BAAAZB010000005.1"/>
</dbReference>
<evidence type="ECO:0000313" key="2">
    <source>
        <dbReference type="Proteomes" id="UP000468388"/>
    </source>
</evidence>
<gene>
    <name evidence="1" type="ORF">GO495_17335</name>
</gene>
<dbReference type="Proteomes" id="UP000468388">
    <property type="component" value="Unassembled WGS sequence"/>
</dbReference>
<accession>A0A6N8JDK7</accession>
<dbReference type="EMBL" id="WRXO01000004">
    <property type="protein sequence ID" value="MVT42359.1"/>
    <property type="molecule type" value="Genomic_DNA"/>
</dbReference>
<dbReference type="AlphaFoldDB" id="A0A6N8JDK7"/>
<sequence length="91" mass="10482">MQKIMADVKINKLEDKVSVAFYRLRATSFNKNLPFLILSDKLPEGQAYREYADGRIEIHEVHTRGANLTSKLIKKLSKQEADKVRTTYGLQ</sequence>